<accession>A0A813PWX8</accession>
<evidence type="ECO:0000256" key="1">
    <source>
        <dbReference type="SAM" id="Phobius"/>
    </source>
</evidence>
<evidence type="ECO:0000313" key="3">
    <source>
        <dbReference type="Proteomes" id="UP000663852"/>
    </source>
</evidence>
<keyword evidence="1" id="KW-1133">Transmembrane helix</keyword>
<keyword evidence="1" id="KW-0472">Membrane</keyword>
<feature type="transmembrane region" description="Helical" evidence="1">
    <location>
        <begin position="387"/>
        <end position="406"/>
    </location>
</feature>
<dbReference type="AlphaFoldDB" id="A0A813PWX8"/>
<protein>
    <submittedName>
        <fullName evidence="2">Uncharacterized protein</fullName>
    </submittedName>
</protein>
<reference evidence="2" key="1">
    <citation type="submission" date="2021-02" db="EMBL/GenBank/DDBJ databases">
        <authorList>
            <person name="Nowell W R."/>
        </authorList>
    </citation>
    <scope>NUCLEOTIDE SEQUENCE</scope>
</reference>
<dbReference type="OrthoDB" id="10000028at2759"/>
<keyword evidence="1" id="KW-0812">Transmembrane</keyword>
<name>A0A813PWX8_ADIRI</name>
<dbReference type="EMBL" id="CAJNOJ010000006">
    <property type="protein sequence ID" value="CAF0757384.1"/>
    <property type="molecule type" value="Genomic_DNA"/>
</dbReference>
<sequence>MYFANSLINTDKIEYFNRKLWFHDGNILHITQPNFWSAFQQYRNVNRHIDWLDNEISSINNQINTIKQHILLLSHTQRKPSSVNVSSLNVTFLSLNNKTSSPSPSPIKIVRNQRNIQIIKLLSTESLFDDYREDLIEIYEIVLKTTIECIAIVVEKHSVEKYLFIKLSNGTIDSYQMIRSKSLRETSWRMNQSLSVWNNADRRLEYYRRFIQDNKTNVIMLSDQLTEIKSRPKLQSAHFFYMMEQILRVKYHTDPSSLSCILESFFDSIYTCDGRLVYPHELRLLSNDNLFVFYAVMMDTKVDKQIYPLNKNNRIRHGDQIYFLFNNHPQFHSLSALSCPECIRNEKTFLFDINQEIIERHVDNGIDETPPTFSVEENLLHTNIQNFIVYAFVTSIVLYALFGIFLSRRQIFQRLSGRKQSTTSRRHRQFSSIKKFLFK</sequence>
<evidence type="ECO:0000313" key="2">
    <source>
        <dbReference type="EMBL" id="CAF0757384.1"/>
    </source>
</evidence>
<comment type="caution">
    <text evidence="2">The sequence shown here is derived from an EMBL/GenBank/DDBJ whole genome shotgun (WGS) entry which is preliminary data.</text>
</comment>
<proteinExistence type="predicted"/>
<organism evidence="2 3">
    <name type="scientific">Adineta ricciae</name>
    <name type="common">Rotifer</name>
    <dbReference type="NCBI Taxonomy" id="249248"/>
    <lineage>
        <taxon>Eukaryota</taxon>
        <taxon>Metazoa</taxon>
        <taxon>Spiralia</taxon>
        <taxon>Gnathifera</taxon>
        <taxon>Rotifera</taxon>
        <taxon>Eurotatoria</taxon>
        <taxon>Bdelloidea</taxon>
        <taxon>Adinetida</taxon>
        <taxon>Adinetidae</taxon>
        <taxon>Adineta</taxon>
    </lineage>
</organism>
<gene>
    <name evidence="2" type="ORF">EDS130_LOCUS2619</name>
</gene>
<dbReference type="Proteomes" id="UP000663852">
    <property type="component" value="Unassembled WGS sequence"/>
</dbReference>